<dbReference type="EMBL" id="CP007547">
    <property type="protein sequence ID" value="AIL44557.1"/>
    <property type="molecule type" value="Genomic_DNA"/>
</dbReference>
<name>A0A077EAR8_9FLAO</name>
<dbReference type="SMART" id="SM00867">
    <property type="entry name" value="YceI"/>
    <property type="match status" value="1"/>
</dbReference>
<dbReference type="Gene3D" id="2.40.128.110">
    <property type="entry name" value="Lipid/polyisoprenoid-binding, YceI-like"/>
    <property type="match status" value="1"/>
</dbReference>
<dbReference type="PANTHER" id="PTHR34406">
    <property type="entry name" value="PROTEIN YCEI"/>
    <property type="match status" value="1"/>
</dbReference>
<gene>
    <name evidence="3" type="ORF">BD94_0782</name>
</gene>
<evidence type="ECO:0000256" key="1">
    <source>
        <dbReference type="SAM" id="SignalP"/>
    </source>
</evidence>
<dbReference type="InterPro" id="IPR007372">
    <property type="entry name" value="Lipid/polyisoprenoid-bd_YceI"/>
</dbReference>
<dbReference type="Proteomes" id="UP000028933">
    <property type="component" value="Chromosome"/>
</dbReference>
<dbReference type="InterPro" id="IPR036761">
    <property type="entry name" value="TTHA0802/YceI-like_sf"/>
</dbReference>
<sequence>MKKLFSILSFLVASTFIFAQTSWKADPAHSHVAFTVVHMGISDVSGIFKTFDLAVASQAKDFSDAKVNFSIDVNSIDTNVDARDNHLKSPDFFDAAQFDKITFNSTSLKADKTNTYILKGNLTMHGVTKPVTMTMVYRGELTDKKTGKVTKGLQVYGDVKRSDFGIGGKFPDAMVSDIVRIKADFEVKQ</sequence>
<dbReference type="PANTHER" id="PTHR34406:SF1">
    <property type="entry name" value="PROTEIN YCEI"/>
    <property type="match status" value="1"/>
</dbReference>
<reference evidence="3 4" key="1">
    <citation type="journal article" date="2013" name="Lancet">
        <title>First case of E anophelis outbreak in an intensive-care unit.</title>
        <authorList>
            <person name="Teo J."/>
            <person name="Tan S.Y."/>
            <person name="Tay M."/>
            <person name="Ding Y."/>
            <person name="Kjelleberg S."/>
            <person name="Givskov M."/>
            <person name="Lin R.T."/>
            <person name="Yang L."/>
        </authorList>
    </citation>
    <scope>NUCLEOTIDE SEQUENCE [LARGE SCALE GENOMIC DNA]</scope>
    <source>
        <strain evidence="3 4">NUHP1</strain>
    </source>
</reference>
<dbReference type="Pfam" id="PF04264">
    <property type="entry name" value="YceI"/>
    <property type="match status" value="1"/>
</dbReference>
<feature type="domain" description="Lipid/polyisoprenoid-binding YceI-like" evidence="2">
    <location>
        <begin position="22"/>
        <end position="188"/>
    </location>
</feature>
<evidence type="ECO:0000259" key="2">
    <source>
        <dbReference type="SMART" id="SM00867"/>
    </source>
</evidence>
<dbReference type="GeneID" id="56685740"/>
<organism evidence="3 4">
    <name type="scientific">Elizabethkingia anophelis NUHP1</name>
    <dbReference type="NCBI Taxonomy" id="1338011"/>
    <lineage>
        <taxon>Bacteria</taxon>
        <taxon>Pseudomonadati</taxon>
        <taxon>Bacteroidota</taxon>
        <taxon>Flavobacteriia</taxon>
        <taxon>Flavobacteriales</taxon>
        <taxon>Weeksellaceae</taxon>
        <taxon>Elizabethkingia</taxon>
    </lineage>
</organism>
<evidence type="ECO:0000313" key="3">
    <source>
        <dbReference type="EMBL" id="AIL44557.1"/>
    </source>
</evidence>
<evidence type="ECO:0000313" key="4">
    <source>
        <dbReference type="Proteomes" id="UP000028933"/>
    </source>
</evidence>
<feature type="signal peptide" evidence="1">
    <location>
        <begin position="1"/>
        <end position="19"/>
    </location>
</feature>
<dbReference type="STRING" id="1338011.BD94_0782"/>
<protein>
    <submittedName>
        <fullName evidence="3">Protein yceI</fullName>
    </submittedName>
</protein>
<dbReference type="HOGENOM" id="CLU_071003_3_0_10"/>
<proteinExistence type="predicted"/>
<accession>A0A077EAR8</accession>
<dbReference type="KEGG" id="eao:BD94_0782"/>
<keyword evidence="1" id="KW-0732">Signal</keyword>
<dbReference type="eggNOG" id="COG2353">
    <property type="taxonomic scope" value="Bacteria"/>
</dbReference>
<dbReference type="AlphaFoldDB" id="A0A077EAR8"/>
<dbReference type="RefSeq" id="WP_009087792.1">
    <property type="nucleotide sequence ID" value="NZ_CP007547.1"/>
</dbReference>
<feature type="chain" id="PRO_5001717563" evidence="1">
    <location>
        <begin position="20"/>
        <end position="189"/>
    </location>
</feature>
<dbReference type="SUPFAM" id="SSF101874">
    <property type="entry name" value="YceI-like"/>
    <property type="match status" value="1"/>
</dbReference>